<evidence type="ECO:0000313" key="3">
    <source>
        <dbReference type="Proteomes" id="UP001381693"/>
    </source>
</evidence>
<name>A0AAN9AEG3_HALRR</name>
<organism evidence="2 3">
    <name type="scientific">Halocaridina rubra</name>
    <name type="common">Hawaiian red shrimp</name>
    <dbReference type="NCBI Taxonomy" id="373956"/>
    <lineage>
        <taxon>Eukaryota</taxon>
        <taxon>Metazoa</taxon>
        <taxon>Ecdysozoa</taxon>
        <taxon>Arthropoda</taxon>
        <taxon>Crustacea</taxon>
        <taxon>Multicrustacea</taxon>
        <taxon>Malacostraca</taxon>
        <taxon>Eumalacostraca</taxon>
        <taxon>Eucarida</taxon>
        <taxon>Decapoda</taxon>
        <taxon>Pleocyemata</taxon>
        <taxon>Caridea</taxon>
        <taxon>Atyoidea</taxon>
        <taxon>Atyidae</taxon>
        <taxon>Halocaridina</taxon>
    </lineage>
</organism>
<accession>A0AAN9AEG3</accession>
<evidence type="ECO:0000313" key="2">
    <source>
        <dbReference type="EMBL" id="KAK7081517.1"/>
    </source>
</evidence>
<keyword evidence="3" id="KW-1185">Reference proteome</keyword>
<feature type="compositionally biased region" description="Basic and acidic residues" evidence="1">
    <location>
        <begin position="165"/>
        <end position="174"/>
    </location>
</feature>
<comment type="caution">
    <text evidence="2">The sequence shown here is derived from an EMBL/GenBank/DDBJ whole genome shotgun (WGS) entry which is preliminary data.</text>
</comment>
<gene>
    <name evidence="2" type="ORF">SK128_018887</name>
</gene>
<protein>
    <submittedName>
        <fullName evidence="2">Uncharacterized protein</fullName>
    </submittedName>
</protein>
<feature type="compositionally biased region" description="Polar residues" evidence="1">
    <location>
        <begin position="200"/>
        <end position="213"/>
    </location>
</feature>
<feature type="region of interest" description="Disordered" evidence="1">
    <location>
        <begin position="139"/>
        <end position="221"/>
    </location>
</feature>
<dbReference type="Proteomes" id="UP001381693">
    <property type="component" value="Unassembled WGS sequence"/>
</dbReference>
<sequence length="351" mass="39576">MEARPVEMTPDDWDYLPPLYKPENPLETMSTSTDNVNMETEGGGAAAAGGESIHMTNTVEIPLKRKMAVGVIYDDDDDDSTIGYISADDDDDGDDMTQKPSLSHLNTQIMFDSDMKDGNTVAPIANEKDVSTKKRLYNSETNDNGTIKTNIKRNKIKVEPTPSPKDVRGESCEGRKRKNPTPRRAPVNITGENKRKKVSATETESINGTSSKDSTCRTKSRPQFFDIPHNGNMYMISGPKQWHALSLNWRPLNKKSHIGGLHEKMIETVNNIHSKLSLSLGDIRNCGLNLFLTKIYALDDGIAWFEDLKNLLSGNEIRQYRNYEAVKITKIYQQKIMSEREFHKKIYKLVS</sequence>
<feature type="region of interest" description="Disordered" evidence="1">
    <location>
        <begin position="1"/>
        <end position="49"/>
    </location>
</feature>
<reference evidence="2 3" key="1">
    <citation type="submission" date="2023-11" db="EMBL/GenBank/DDBJ databases">
        <title>Halocaridina rubra genome assembly.</title>
        <authorList>
            <person name="Smith C."/>
        </authorList>
    </citation>
    <scope>NUCLEOTIDE SEQUENCE [LARGE SCALE GENOMIC DNA]</scope>
    <source>
        <strain evidence="2">EP-1</strain>
        <tissue evidence="2">Whole</tissue>
    </source>
</reference>
<proteinExistence type="predicted"/>
<evidence type="ECO:0000256" key="1">
    <source>
        <dbReference type="SAM" id="MobiDB-lite"/>
    </source>
</evidence>
<dbReference type="EMBL" id="JAXCGZ010004741">
    <property type="protein sequence ID" value="KAK7081517.1"/>
    <property type="molecule type" value="Genomic_DNA"/>
</dbReference>
<dbReference type="AlphaFoldDB" id="A0AAN9AEG3"/>
<feature type="compositionally biased region" description="Polar residues" evidence="1">
    <location>
        <begin position="27"/>
        <end position="38"/>
    </location>
</feature>